<dbReference type="PANTHER" id="PTHR43776">
    <property type="entry name" value="TRANSPORT ATP-BINDING PROTEIN"/>
    <property type="match status" value="1"/>
</dbReference>
<dbReference type="PANTHER" id="PTHR43776:SF8">
    <property type="entry name" value="ABC TRANSPORTER, ATP-BINDING PROTEIN"/>
    <property type="match status" value="1"/>
</dbReference>
<evidence type="ECO:0000256" key="3">
    <source>
        <dbReference type="ARBA" id="ARBA00022840"/>
    </source>
</evidence>
<dbReference type="Proteomes" id="UP000778951">
    <property type="component" value="Unassembled WGS sequence"/>
</dbReference>
<dbReference type="AlphaFoldDB" id="A0A968KU78"/>
<dbReference type="Pfam" id="PF00005">
    <property type="entry name" value="ABC_tran"/>
    <property type="match status" value="1"/>
</dbReference>
<sequence>MQEAHKNLLEIKSLSCSYTTRERATNLALNDISFMMPLGQNLGVIGESGSGKSSLIRSLAKLIPSESKQILFDGNRIDHLSQRDFNPLRKEMQLIFQDPHSSFNPYLSLQRSLLEPLRAFPTTITKSLWQEHIEEMVQEVGLSPSLLQRYPKELSGGMAQRMNIARALLLHPKLILADEPVSALDFVIQAQVIDLMAQLQARYHTNYLIISHSFPIIKALCPHIIILYKGRIVEYGATHNVMSNPIHPYTQQILLATRKPLSPISPQESEATLVHKGEEYYFHPHVQAQHFITLTIASNHGVGVYRT</sequence>
<dbReference type="GO" id="GO:0005524">
    <property type="term" value="F:ATP binding"/>
    <property type="evidence" value="ECO:0007669"/>
    <property type="project" value="UniProtKB-KW"/>
</dbReference>
<evidence type="ECO:0000313" key="5">
    <source>
        <dbReference type="EMBL" id="NIZ68870.1"/>
    </source>
</evidence>
<reference evidence="5" key="1">
    <citation type="submission" date="2020-03" db="EMBL/GenBank/DDBJ databases">
        <title>Spirochaetal bacteria isolated from arthropods constitute a novel genus Entomospira genus novum within the order Spirochaetales.</title>
        <authorList>
            <person name="Grana-Miraglia L."/>
            <person name="Sikutova S."/>
            <person name="Fingerle V."/>
            <person name="Sing A."/>
            <person name="Castillo-Ramirez S."/>
            <person name="Margos G."/>
            <person name="Rudolf I."/>
        </authorList>
    </citation>
    <scope>NUCLEOTIDE SEQUENCE</scope>
    <source>
        <strain evidence="5">BR149</strain>
    </source>
</reference>
<accession>A0A968KU78</accession>
<feature type="domain" description="ABC transporter" evidence="4">
    <location>
        <begin position="9"/>
        <end position="254"/>
    </location>
</feature>
<dbReference type="SUPFAM" id="SSF52540">
    <property type="entry name" value="P-loop containing nucleoside triphosphate hydrolases"/>
    <property type="match status" value="1"/>
</dbReference>
<organism evidence="5 6">
    <name type="scientific">Entomospira culicis</name>
    <dbReference type="NCBI Taxonomy" id="2719989"/>
    <lineage>
        <taxon>Bacteria</taxon>
        <taxon>Pseudomonadati</taxon>
        <taxon>Spirochaetota</taxon>
        <taxon>Spirochaetia</taxon>
        <taxon>Spirochaetales</taxon>
        <taxon>Spirochaetaceae</taxon>
        <taxon>Entomospira</taxon>
    </lineage>
</organism>
<comment type="caution">
    <text evidence="5">The sequence shown here is derived from an EMBL/GenBank/DDBJ whole genome shotgun (WGS) entry which is preliminary data.</text>
</comment>
<keyword evidence="2" id="KW-0547">Nucleotide-binding</keyword>
<gene>
    <name evidence="5" type="ORF">HCT48_01370</name>
</gene>
<evidence type="ECO:0000256" key="1">
    <source>
        <dbReference type="ARBA" id="ARBA00022448"/>
    </source>
</evidence>
<dbReference type="Gene3D" id="3.40.50.300">
    <property type="entry name" value="P-loop containing nucleotide triphosphate hydrolases"/>
    <property type="match status" value="1"/>
</dbReference>
<dbReference type="PROSITE" id="PS00211">
    <property type="entry name" value="ABC_TRANSPORTER_1"/>
    <property type="match status" value="1"/>
</dbReference>
<dbReference type="InterPro" id="IPR003439">
    <property type="entry name" value="ABC_transporter-like_ATP-bd"/>
</dbReference>
<dbReference type="InterPro" id="IPR017871">
    <property type="entry name" value="ABC_transporter-like_CS"/>
</dbReference>
<dbReference type="SMART" id="SM00382">
    <property type="entry name" value="AAA"/>
    <property type="match status" value="1"/>
</dbReference>
<dbReference type="PROSITE" id="PS50893">
    <property type="entry name" value="ABC_TRANSPORTER_2"/>
    <property type="match status" value="1"/>
</dbReference>
<keyword evidence="1" id="KW-0813">Transport</keyword>
<dbReference type="EMBL" id="JAATLM010000001">
    <property type="protein sequence ID" value="NIZ68870.1"/>
    <property type="molecule type" value="Genomic_DNA"/>
</dbReference>
<dbReference type="GO" id="GO:0055085">
    <property type="term" value="P:transmembrane transport"/>
    <property type="evidence" value="ECO:0007669"/>
    <property type="project" value="UniProtKB-ARBA"/>
</dbReference>
<dbReference type="RefSeq" id="WP_167694984.1">
    <property type="nucleotide sequence ID" value="NZ_CP118181.1"/>
</dbReference>
<name>A0A968KU78_9SPIO</name>
<dbReference type="InterPro" id="IPR003593">
    <property type="entry name" value="AAA+_ATPase"/>
</dbReference>
<keyword evidence="3 5" id="KW-0067">ATP-binding</keyword>
<dbReference type="GO" id="GO:0016887">
    <property type="term" value="F:ATP hydrolysis activity"/>
    <property type="evidence" value="ECO:0007669"/>
    <property type="project" value="InterPro"/>
</dbReference>
<dbReference type="InterPro" id="IPR027417">
    <property type="entry name" value="P-loop_NTPase"/>
</dbReference>
<evidence type="ECO:0000256" key="2">
    <source>
        <dbReference type="ARBA" id="ARBA00022741"/>
    </source>
</evidence>
<dbReference type="InterPro" id="IPR050319">
    <property type="entry name" value="ABC_transp_ATP-bind"/>
</dbReference>
<keyword evidence="6" id="KW-1185">Reference proteome</keyword>
<dbReference type="CDD" id="cd03257">
    <property type="entry name" value="ABC_NikE_OppD_transporters"/>
    <property type="match status" value="1"/>
</dbReference>
<evidence type="ECO:0000259" key="4">
    <source>
        <dbReference type="PROSITE" id="PS50893"/>
    </source>
</evidence>
<protein>
    <submittedName>
        <fullName evidence="5">ABC transporter ATP-binding protein</fullName>
    </submittedName>
</protein>
<proteinExistence type="predicted"/>
<evidence type="ECO:0000313" key="6">
    <source>
        <dbReference type="Proteomes" id="UP000778951"/>
    </source>
</evidence>